<dbReference type="EMBL" id="CAXAMM010025557">
    <property type="protein sequence ID" value="CAK9057155.1"/>
    <property type="molecule type" value="Genomic_DNA"/>
</dbReference>
<protein>
    <submittedName>
        <fullName evidence="2">Protein PF14_0175</fullName>
    </submittedName>
</protein>
<comment type="caution">
    <text evidence="2">The sequence shown here is derived from an EMBL/GenBank/DDBJ whole genome shotgun (WGS) entry which is preliminary data.</text>
</comment>
<accession>A0ABP0N4G7</accession>
<name>A0ABP0N4G7_9DINO</name>
<dbReference type="Proteomes" id="UP001642464">
    <property type="component" value="Unassembled WGS sequence"/>
</dbReference>
<evidence type="ECO:0000313" key="2">
    <source>
        <dbReference type="EMBL" id="CAK9057155.1"/>
    </source>
</evidence>
<organism evidence="2 3">
    <name type="scientific">Durusdinium trenchii</name>
    <dbReference type="NCBI Taxonomy" id="1381693"/>
    <lineage>
        <taxon>Eukaryota</taxon>
        <taxon>Sar</taxon>
        <taxon>Alveolata</taxon>
        <taxon>Dinophyceae</taxon>
        <taxon>Suessiales</taxon>
        <taxon>Symbiodiniaceae</taxon>
        <taxon>Durusdinium</taxon>
    </lineage>
</organism>
<sequence>MQQQQMQQQQLQQQQMQQQQLQQQQMQQLQLQPHQTQQQPIQQQQSQQHQLLPQQQMMLQQLQLQQSQWQQSQVVHGLPSTSHETWEAPPAAQENREGVSQSRPPADKVPKKAVLQPPTPDKPFLNENGLDLMKLSDAELAAVVPLNEKGERTSIGALKHPDHCSRCIFWFRNVCEKGIRCEFCHFQHPGQVAKKIRPSKSFRMKQKEMQNAAST</sequence>
<feature type="region of interest" description="Disordered" evidence="1">
    <location>
        <begin position="75"/>
        <end position="123"/>
    </location>
</feature>
<feature type="region of interest" description="Disordered" evidence="1">
    <location>
        <begin position="22"/>
        <end position="46"/>
    </location>
</feature>
<evidence type="ECO:0000313" key="3">
    <source>
        <dbReference type="Proteomes" id="UP001642464"/>
    </source>
</evidence>
<gene>
    <name evidence="2" type="ORF">SCF082_LOCUS30703</name>
</gene>
<keyword evidence="3" id="KW-1185">Reference proteome</keyword>
<evidence type="ECO:0000256" key="1">
    <source>
        <dbReference type="SAM" id="MobiDB-lite"/>
    </source>
</evidence>
<reference evidence="2 3" key="1">
    <citation type="submission" date="2024-02" db="EMBL/GenBank/DDBJ databases">
        <authorList>
            <person name="Chen Y."/>
            <person name="Shah S."/>
            <person name="Dougan E. K."/>
            <person name="Thang M."/>
            <person name="Chan C."/>
        </authorList>
    </citation>
    <scope>NUCLEOTIDE SEQUENCE [LARGE SCALE GENOMIC DNA]</scope>
</reference>
<proteinExistence type="predicted"/>